<accession>A0A5Q2QA15</accession>
<feature type="domain" description="NAD-dependent epimerase/dehydratase" evidence="3">
    <location>
        <begin position="5"/>
        <end position="223"/>
    </location>
</feature>
<proteinExistence type="inferred from homology"/>
<evidence type="ECO:0000259" key="3">
    <source>
        <dbReference type="Pfam" id="PF01370"/>
    </source>
</evidence>
<gene>
    <name evidence="4" type="ORF">GH975_05525</name>
</gene>
<reference evidence="4 5" key="1">
    <citation type="submission" date="2019-11" db="EMBL/GenBank/DDBJ databases">
        <authorList>
            <person name="Khan S.A."/>
            <person name="Jeon C.O."/>
            <person name="Chun B.H."/>
        </authorList>
    </citation>
    <scope>NUCLEOTIDE SEQUENCE [LARGE SCALE GENOMIC DNA]</scope>
    <source>
        <strain evidence="4 5">IMCC 1097</strain>
    </source>
</reference>
<dbReference type="SUPFAM" id="SSF51735">
    <property type="entry name" value="NAD(P)-binding Rossmann-fold domains"/>
    <property type="match status" value="1"/>
</dbReference>
<dbReference type="Pfam" id="PF01370">
    <property type="entry name" value="Epimerase"/>
    <property type="match status" value="1"/>
</dbReference>
<sequence>MRKLLVLGGAGFIGHQVASHWVESHTDACVTVLDSMSSPFASARMQNFAARDGVRFIHGDIREPRLLQDCLAEHGFDAVLHVATGLDSGPFAPLDASEDFSASTQAAMQALTGLSGPKPVLGMVVSTAPWGNDINKVIGHRVAMRPATALGVAEAVACEVALGLGRAGAIDTRLYAAPLAFGPGQMEGPVADLIAALLLGYPVTTRLPAEVRWNGVYAPDLAARVCADLRVPIGPGDIRRVVGNPGRGWAALVNELAGLLERFFATNPALKHRFPNATWTCHTKGIDIVHPGWPEQLDTGIGALTEPATGWSAALAETLRWYLSNQASWQGPFESTLSARVAIDQ</sequence>
<evidence type="ECO:0000256" key="2">
    <source>
        <dbReference type="ARBA" id="ARBA00007637"/>
    </source>
</evidence>
<dbReference type="Proteomes" id="UP000388235">
    <property type="component" value="Chromosome"/>
</dbReference>
<dbReference type="InterPro" id="IPR036291">
    <property type="entry name" value="NAD(P)-bd_dom_sf"/>
</dbReference>
<keyword evidence="5" id="KW-1185">Reference proteome</keyword>
<evidence type="ECO:0000256" key="1">
    <source>
        <dbReference type="ARBA" id="ARBA00005125"/>
    </source>
</evidence>
<dbReference type="AlphaFoldDB" id="A0A5Q2QA15"/>
<dbReference type="RefSeq" id="WP_153713567.1">
    <property type="nucleotide sequence ID" value="NZ_CP045871.1"/>
</dbReference>
<dbReference type="InterPro" id="IPR001509">
    <property type="entry name" value="Epimerase_deHydtase"/>
</dbReference>
<comment type="pathway">
    <text evidence="1">Bacterial outer membrane biogenesis; LPS O-antigen biosynthesis.</text>
</comment>
<dbReference type="Gene3D" id="3.40.50.720">
    <property type="entry name" value="NAD(P)-binding Rossmann-like Domain"/>
    <property type="match status" value="1"/>
</dbReference>
<comment type="similarity">
    <text evidence="2">Belongs to the NAD(P)-dependent epimerase/dehydratase family.</text>
</comment>
<name>A0A5Q2QA15_9GAMM</name>
<dbReference type="OrthoDB" id="9803010at2"/>
<evidence type="ECO:0000313" key="4">
    <source>
        <dbReference type="EMBL" id="QGG80063.1"/>
    </source>
</evidence>
<dbReference type="EMBL" id="CP045871">
    <property type="protein sequence ID" value="QGG80063.1"/>
    <property type="molecule type" value="Genomic_DNA"/>
</dbReference>
<organism evidence="4 5">
    <name type="scientific">Litorivicinus lipolyticus</name>
    <dbReference type="NCBI Taxonomy" id="418701"/>
    <lineage>
        <taxon>Bacteria</taxon>
        <taxon>Pseudomonadati</taxon>
        <taxon>Pseudomonadota</taxon>
        <taxon>Gammaproteobacteria</taxon>
        <taxon>Oceanospirillales</taxon>
        <taxon>Litorivicinaceae</taxon>
        <taxon>Litorivicinus</taxon>
    </lineage>
</organism>
<protein>
    <submittedName>
        <fullName evidence="4">NAD-dependent epimerase/dehydratase family protein</fullName>
    </submittedName>
</protein>
<dbReference type="PANTHER" id="PTHR43000">
    <property type="entry name" value="DTDP-D-GLUCOSE 4,6-DEHYDRATASE-RELATED"/>
    <property type="match status" value="1"/>
</dbReference>
<dbReference type="KEGG" id="llp:GH975_05525"/>
<evidence type="ECO:0000313" key="5">
    <source>
        <dbReference type="Proteomes" id="UP000388235"/>
    </source>
</evidence>